<evidence type="ECO:0000313" key="2">
    <source>
        <dbReference type="Proteomes" id="UP000221250"/>
    </source>
</evidence>
<accession>A0A1S6L3D3</accession>
<protein>
    <submittedName>
        <fullName evidence="1">Uncharacterized protein</fullName>
    </submittedName>
</protein>
<dbReference type="Proteomes" id="UP000221250">
    <property type="component" value="Segment"/>
</dbReference>
<name>A0A1S6L3D3_9CAUD</name>
<reference evidence="1 2" key="1">
    <citation type="submission" date="2017-01" db="EMBL/GenBank/DDBJ databases">
        <authorList>
            <person name="Mah S.A."/>
            <person name="Swanson W.J."/>
            <person name="Moy G.W."/>
            <person name="Vacquier V.D."/>
        </authorList>
    </citation>
    <scope>NUCLEOTIDE SEQUENCE [LARGE SCALE GENOMIC DNA]</scope>
</reference>
<proteinExistence type="predicted"/>
<dbReference type="EMBL" id="KY448244">
    <property type="protein sequence ID" value="AQT28695.1"/>
    <property type="molecule type" value="Genomic_DNA"/>
</dbReference>
<gene>
    <name evidence="1" type="ORF">YOLOSWAG_217</name>
</gene>
<sequence length="99" mass="11366">MVNDARIAEFLSEYAKQTVMLQHGNMPSQPVTETEIKFVSNRTEHDFERKFLSELARQCEMRGITGKIEKIYHRPVSSVPIDDTRSLTQIMIGFSYGLA</sequence>
<organism evidence="1 2">
    <name type="scientific">Erwinia phage vB_EamM_Yoloswag</name>
    <dbReference type="NCBI Taxonomy" id="1958956"/>
    <lineage>
        <taxon>Viruses</taxon>
        <taxon>Duplodnaviria</taxon>
        <taxon>Heunggongvirae</taxon>
        <taxon>Uroviricota</taxon>
        <taxon>Caudoviricetes</taxon>
        <taxon>Yoloswagvirus</taxon>
        <taxon>Yoloswagvirus yoloswag</taxon>
    </lineage>
</organism>
<keyword evidence="2" id="KW-1185">Reference proteome</keyword>
<evidence type="ECO:0000313" key="1">
    <source>
        <dbReference type="EMBL" id="AQT28695.1"/>
    </source>
</evidence>